<dbReference type="InterPro" id="IPR012696">
    <property type="entry name" value="PhnM"/>
</dbReference>
<evidence type="ECO:0000313" key="3">
    <source>
        <dbReference type="Proteomes" id="UP001501337"/>
    </source>
</evidence>
<dbReference type="Pfam" id="PF01979">
    <property type="entry name" value="Amidohydro_1"/>
    <property type="match status" value="1"/>
</dbReference>
<dbReference type="PIRSF" id="PIRSF038971">
    <property type="entry name" value="PhnM"/>
    <property type="match status" value="1"/>
</dbReference>
<dbReference type="EMBL" id="BAABBO010000007">
    <property type="protein sequence ID" value="GAA3957904.1"/>
    <property type="molecule type" value="Genomic_DNA"/>
</dbReference>
<protein>
    <submittedName>
        <fullName evidence="2">Alpha-D-ribose 1-methylphosphonate 5-triphosphate diphosphatase</fullName>
    </submittedName>
</protein>
<dbReference type="Gene3D" id="3.20.20.140">
    <property type="entry name" value="Metal-dependent hydrolases"/>
    <property type="match status" value="1"/>
</dbReference>
<dbReference type="NCBIfam" id="NF011987">
    <property type="entry name" value="PRK15446.2-3"/>
    <property type="match status" value="1"/>
</dbReference>
<accession>A0ABP7P170</accession>
<dbReference type="InterPro" id="IPR032466">
    <property type="entry name" value="Metal_Hydrolase"/>
</dbReference>
<dbReference type="PANTHER" id="PTHR43135:SF3">
    <property type="entry name" value="ALPHA-D-RIBOSE 1-METHYLPHOSPHONATE 5-TRIPHOSPHATE DIPHOSPHATASE"/>
    <property type="match status" value="1"/>
</dbReference>
<proteinExistence type="predicted"/>
<dbReference type="InterPro" id="IPR051781">
    <property type="entry name" value="Metallo-dep_Hydrolase"/>
</dbReference>
<dbReference type="RefSeq" id="WP_344804990.1">
    <property type="nucleotide sequence ID" value="NZ_BAABBO010000007.1"/>
</dbReference>
<evidence type="ECO:0000313" key="2">
    <source>
        <dbReference type="EMBL" id="GAA3957904.1"/>
    </source>
</evidence>
<reference evidence="3" key="1">
    <citation type="journal article" date="2019" name="Int. J. Syst. Evol. Microbiol.">
        <title>The Global Catalogue of Microorganisms (GCM) 10K type strain sequencing project: providing services to taxonomists for standard genome sequencing and annotation.</title>
        <authorList>
            <consortium name="The Broad Institute Genomics Platform"/>
            <consortium name="The Broad Institute Genome Sequencing Center for Infectious Disease"/>
            <person name="Wu L."/>
            <person name="Ma J."/>
        </authorList>
    </citation>
    <scope>NUCLEOTIDE SEQUENCE [LARGE SCALE GENOMIC DNA]</scope>
    <source>
        <strain evidence="3">JCM 17555</strain>
    </source>
</reference>
<gene>
    <name evidence="2" type="ORF">GCM10022278_15500</name>
</gene>
<evidence type="ECO:0000259" key="1">
    <source>
        <dbReference type="Pfam" id="PF01979"/>
    </source>
</evidence>
<sequence>MSDTSMTTSHEHSSSECAGTLRHCLVLAPDGWRLCRQLDYADGRITKLDLEPGPMQLSDSPEGLEYLMPGIVDIHGDAFERHITPRAGTQFPLELALGANDHGLIGAGITSFFYSITDGFEPGPRSRDTVRTLIEAVESLRPRMRCHGYIHIRHELVNTALHEELMGWLIEGRIDLLSLNDHLPPADNEAKIQRYLQGLARRVSMSDSESRDFIAALQAERETGLAQVSELSACAVEHGIRLASHDDRDDRDLEQALARGVSIAEFPMSLTLASRLRSEGIKVLLGAPNLVRGGSHVGGLDVEEALRHGQIDALCSDYHYASLFHAPFLIARMGLLPLDKAWKLVSEYPAAAVGLGNRTARIEVGYDADFLMMSALDGNPLSLRQVVAGGKLALDRE</sequence>
<dbReference type="PANTHER" id="PTHR43135">
    <property type="entry name" value="ALPHA-D-RIBOSE 1-METHYLPHOSPHONATE 5-TRIPHOSPHATE DIPHOSPHATASE"/>
    <property type="match status" value="1"/>
</dbReference>
<organism evidence="2 3">
    <name type="scientific">Allohahella marinimesophila</name>
    <dbReference type="NCBI Taxonomy" id="1054972"/>
    <lineage>
        <taxon>Bacteria</taxon>
        <taxon>Pseudomonadati</taxon>
        <taxon>Pseudomonadota</taxon>
        <taxon>Gammaproteobacteria</taxon>
        <taxon>Oceanospirillales</taxon>
        <taxon>Hahellaceae</taxon>
        <taxon>Allohahella</taxon>
    </lineage>
</organism>
<dbReference type="NCBIfam" id="NF011990">
    <property type="entry name" value="PRK15446.2-6"/>
    <property type="match status" value="1"/>
</dbReference>
<feature type="domain" description="Amidohydrolase-related" evidence="1">
    <location>
        <begin position="66"/>
        <end position="391"/>
    </location>
</feature>
<dbReference type="Proteomes" id="UP001501337">
    <property type="component" value="Unassembled WGS sequence"/>
</dbReference>
<dbReference type="SUPFAM" id="SSF51556">
    <property type="entry name" value="Metallo-dependent hydrolases"/>
    <property type="match status" value="1"/>
</dbReference>
<comment type="caution">
    <text evidence="2">The sequence shown here is derived from an EMBL/GenBank/DDBJ whole genome shotgun (WGS) entry which is preliminary data.</text>
</comment>
<dbReference type="InterPro" id="IPR006680">
    <property type="entry name" value="Amidohydro-rel"/>
</dbReference>
<keyword evidence="3" id="KW-1185">Reference proteome</keyword>
<name>A0ABP7P170_9GAMM</name>